<name>A0A0C2MK50_THEKT</name>
<comment type="caution">
    <text evidence="1">The sequence shown here is derived from an EMBL/GenBank/DDBJ whole genome shotgun (WGS) entry which is preliminary data.</text>
</comment>
<gene>
    <name evidence="1" type="ORF">RF11_14310</name>
</gene>
<reference evidence="1 2" key="1">
    <citation type="journal article" date="2014" name="Genome Biol. Evol.">
        <title>The genome of the myxosporean Thelohanellus kitauei shows adaptations to nutrient acquisition within its fish host.</title>
        <authorList>
            <person name="Yang Y."/>
            <person name="Xiong J."/>
            <person name="Zhou Z."/>
            <person name="Huo F."/>
            <person name="Miao W."/>
            <person name="Ran C."/>
            <person name="Liu Y."/>
            <person name="Zhang J."/>
            <person name="Feng J."/>
            <person name="Wang M."/>
            <person name="Wang M."/>
            <person name="Wang L."/>
            <person name="Yao B."/>
        </authorList>
    </citation>
    <scope>NUCLEOTIDE SEQUENCE [LARGE SCALE GENOMIC DNA]</scope>
    <source>
        <strain evidence="1">Wuqing</strain>
    </source>
</reference>
<keyword evidence="2" id="KW-1185">Reference proteome</keyword>
<evidence type="ECO:0000313" key="1">
    <source>
        <dbReference type="EMBL" id="KII67576.1"/>
    </source>
</evidence>
<dbReference type="EMBL" id="JWZT01003130">
    <property type="protein sequence ID" value="KII67576.1"/>
    <property type="molecule type" value="Genomic_DNA"/>
</dbReference>
<evidence type="ECO:0000313" key="2">
    <source>
        <dbReference type="Proteomes" id="UP000031668"/>
    </source>
</evidence>
<dbReference type="AlphaFoldDB" id="A0A0C2MK50"/>
<dbReference type="Proteomes" id="UP000031668">
    <property type="component" value="Unassembled WGS sequence"/>
</dbReference>
<accession>A0A0C2MK50</accession>
<organism evidence="1 2">
    <name type="scientific">Thelohanellus kitauei</name>
    <name type="common">Myxosporean</name>
    <dbReference type="NCBI Taxonomy" id="669202"/>
    <lineage>
        <taxon>Eukaryota</taxon>
        <taxon>Metazoa</taxon>
        <taxon>Cnidaria</taxon>
        <taxon>Myxozoa</taxon>
        <taxon>Myxosporea</taxon>
        <taxon>Bivalvulida</taxon>
        <taxon>Platysporina</taxon>
        <taxon>Myxobolidae</taxon>
        <taxon>Thelohanellus</taxon>
    </lineage>
</organism>
<proteinExistence type="predicted"/>
<sequence>MLNIPYNLCKPWTDLWLGVTIKIRCGLKSHKSSLRPRECLEGGYGDGLVLLAGRQVSIPVYNARLADIRGTCANSNAKSEMDYYINREAMPIRMLAIDRRGGRACDSDTPYWRDACINPIGRLYANLGKVLGHLGLSRW</sequence>
<protein>
    <submittedName>
        <fullName evidence="1">Uncharacterized protein</fullName>
    </submittedName>
</protein>